<feature type="binding site" evidence="8">
    <location>
        <position position="321"/>
    </location>
    <ligand>
        <name>L-glutamine</name>
        <dbReference type="ChEBI" id="CHEBI:58359"/>
    </ligand>
</feature>
<evidence type="ECO:0000256" key="4">
    <source>
        <dbReference type="ARBA" id="ARBA00022741"/>
    </source>
</evidence>
<dbReference type="GO" id="GO:0004088">
    <property type="term" value="F:carbamoyl-phosphate synthase (glutamine-hydrolyzing) activity"/>
    <property type="evidence" value="ECO:0007669"/>
    <property type="project" value="UniProtKB-EC"/>
</dbReference>
<feature type="active site" evidence="8">
    <location>
        <position position="367"/>
    </location>
</feature>
<comment type="pathway">
    <text evidence="8">Pyrimidine metabolism; UMP biosynthesis via de novo pathway; (S)-dihydroorotate from bicarbonate: step 1/3.</text>
</comment>
<dbReference type="InterPro" id="IPR036480">
    <property type="entry name" value="CarbP_synth_ssu_N_sf"/>
</dbReference>
<comment type="pathway">
    <text evidence="1 8">Amino-acid biosynthesis; L-arginine biosynthesis; carbamoyl phosphate from bicarbonate: step 1/1.</text>
</comment>
<proteinExistence type="inferred from homology"/>
<evidence type="ECO:0000256" key="6">
    <source>
        <dbReference type="ARBA" id="ARBA00022962"/>
    </source>
</evidence>
<keyword evidence="5 8" id="KW-0067">ATP-binding</keyword>
<dbReference type="PRINTS" id="PR00099">
    <property type="entry name" value="CPSGATASE"/>
</dbReference>
<keyword evidence="3 8" id="KW-0436">Ligase</keyword>
<dbReference type="EC" id="6.3.5.5" evidence="8"/>
<dbReference type="PRINTS" id="PR00096">
    <property type="entry name" value="GATASE"/>
</dbReference>
<feature type="active site" evidence="8">
    <location>
        <position position="369"/>
    </location>
</feature>
<keyword evidence="4 8" id="KW-0547">Nucleotide-binding</keyword>
<dbReference type="Pfam" id="PF00988">
    <property type="entry name" value="CPSase_sm_chain"/>
    <property type="match status" value="1"/>
</dbReference>
<dbReference type="RefSeq" id="WP_182633045.1">
    <property type="nucleotide sequence ID" value="NZ_JAALDM010000222.1"/>
</dbReference>
<feature type="binding site" evidence="8">
    <location>
        <position position="249"/>
    </location>
    <ligand>
        <name>L-glutamine</name>
        <dbReference type="ChEBI" id="CHEBI:58359"/>
    </ligand>
</feature>
<comment type="caution">
    <text evidence="10">The sequence shown here is derived from an EMBL/GenBank/DDBJ whole genome shotgun (WGS) entry which is preliminary data.</text>
</comment>
<evidence type="ECO:0000256" key="5">
    <source>
        <dbReference type="ARBA" id="ARBA00022840"/>
    </source>
</evidence>
<feature type="region of interest" description="CPSase" evidence="8">
    <location>
        <begin position="1"/>
        <end position="200"/>
    </location>
</feature>
<comment type="catalytic activity">
    <reaction evidence="7 8">
        <text>hydrogencarbonate + L-glutamine + 2 ATP + H2O = carbamoyl phosphate + L-glutamate + 2 ADP + phosphate + 2 H(+)</text>
        <dbReference type="Rhea" id="RHEA:18633"/>
        <dbReference type="ChEBI" id="CHEBI:15377"/>
        <dbReference type="ChEBI" id="CHEBI:15378"/>
        <dbReference type="ChEBI" id="CHEBI:17544"/>
        <dbReference type="ChEBI" id="CHEBI:29985"/>
        <dbReference type="ChEBI" id="CHEBI:30616"/>
        <dbReference type="ChEBI" id="CHEBI:43474"/>
        <dbReference type="ChEBI" id="CHEBI:58228"/>
        <dbReference type="ChEBI" id="CHEBI:58359"/>
        <dbReference type="ChEBI" id="CHEBI:456216"/>
        <dbReference type="EC" id="6.3.5.5"/>
    </reaction>
</comment>
<feature type="active site" description="Nucleophile" evidence="8">
    <location>
        <position position="277"/>
    </location>
</feature>
<evidence type="ECO:0000256" key="7">
    <source>
        <dbReference type="ARBA" id="ARBA00048816"/>
    </source>
</evidence>
<comment type="similarity">
    <text evidence="2 8">Belongs to the CarA family.</text>
</comment>
<dbReference type="PROSITE" id="PS51273">
    <property type="entry name" value="GATASE_TYPE_1"/>
    <property type="match status" value="1"/>
</dbReference>
<dbReference type="Pfam" id="PF00117">
    <property type="entry name" value="GATase"/>
    <property type="match status" value="1"/>
</dbReference>
<keyword evidence="8" id="KW-0665">Pyrimidine biosynthesis</keyword>
<dbReference type="Gene3D" id="3.50.30.20">
    <property type="entry name" value="Carbamoyl-phosphate synthase small subunit, N-terminal domain"/>
    <property type="match status" value="1"/>
</dbReference>
<dbReference type="InterPro" id="IPR017926">
    <property type="entry name" value="GATASE"/>
</dbReference>
<dbReference type="NCBIfam" id="NF009475">
    <property type="entry name" value="PRK12838.1"/>
    <property type="match status" value="1"/>
</dbReference>
<comment type="function">
    <text evidence="8">Small subunit of the glutamine-dependent carbamoyl phosphate synthetase (CPSase). CPSase catalyzes the formation of carbamoyl phosphate from the ammonia moiety of glutamine, carbonate, and phosphate donated by ATP, constituting the first step of 2 biosynthetic pathways, one leading to arginine and/or urea and the other to pyrimidine nucleotides. The small subunit (glutamine amidotransferase) binds and cleaves glutamine to supply the large subunit with the substrate ammonia.</text>
</comment>
<dbReference type="PRINTS" id="PR00097">
    <property type="entry name" value="ANTSNTHASEII"/>
</dbReference>
<dbReference type="InterPro" id="IPR035686">
    <property type="entry name" value="CPSase_GATase1"/>
</dbReference>
<evidence type="ECO:0000259" key="9">
    <source>
        <dbReference type="SMART" id="SM01097"/>
    </source>
</evidence>
<feature type="binding site" evidence="8">
    <location>
        <position position="319"/>
    </location>
    <ligand>
        <name>L-glutamine</name>
        <dbReference type="ChEBI" id="CHEBI:58359"/>
    </ligand>
</feature>
<feature type="domain" description="Carbamoyl-phosphate synthase small subunit N-terminal" evidence="9">
    <location>
        <begin position="15"/>
        <end position="153"/>
    </location>
</feature>
<feature type="binding site" evidence="8">
    <location>
        <position position="251"/>
    </location>
    <ligand>
        <name>L-glutamine</name>
        <dbReference type="ChEBI" id="CHEBI:58359"/>
    </ligand>
</feature>
<dbReference type="NCBIfam" id="TIGR01368">
    <property type="entry name" value="CPSaseIIsmall"/>
    <property type="match status" value="1"/>
</dbReference>
<dbReference type="EMBL" id="JBHMDY010000013">
    <property type="protein sequence ID" value="MFB9261102.1"/>
    <property type="molecule type" value="Genomic_DNA"/>
</dbReference>
<comment type="subunit">
    <text evidence="8">Composed of two chains; the small (or glutamine) chain promotes the hydrolysis of glutamine to ammonia, which is used by the large (or ammonia) chain to synthesize carbamoyl phosphate. Tetramer of heterodimers (alpha,beta)4.</text>
</comment>
<dbReference type="PANTHER" id="PTHR43418">
    <property type="entry name" value="MULTIFUNCTIONAL TRYPTOPHAN BIOSYNTHESIS PROTEIN-RELATED"/>
    <property type="match status" value="1"/>
</dbReference>
<evidence type="ECO:0000256" key="1">
    <source>
        <dbReference type="ARBA" id="ARBA00005077"/>
    </source>
</evidence>
<name>A0ABV5JTP5_9ACTN</name>
<feature type="binding site" evidence="8">
    <location>
        <position position="322"/>
    </location>
    <ligand>
        <name>L-glutamine</name>
        <dbReference type="ChEBI" id="CHEBI:58359"/>
    </ligand>
</feature>
<dbReference type="HAMAP" id="MF_01209">
    <property type="entry name" value="CPSase_S_chain"/>
    <property type="match status" value="1"/>
</dbReference>
<evidence type="ECO:0000256" key="8">
    <source>
        <dbReference type="HAMAP-Rule" id="MF_01209"/>
    </source>
</evidence>
<organism evidence="10 11">
    <name type="scientific">Dietzia aerolata</name>
    <dbReference type="NCBI Taxonomy" id="595984"/>
    <lineage>
        <taxon>Bacteria</taxon>
        <taxon>Bacillati</taxon>
        <taxon>Actinomycetota</taxon>
        <taxon>Actinomycetes</taxon>
        <taxon>Mycobacteriales</taxon>
        <taxon>Dietziaceae</taxon>
        <taxon>Dietzia</taxon>
    </lineage>
</organism>
<protein>
    <recommendedName>
        <fullName evidence="8">Carbamoyl phosphate synthase small chain</fullName>
        <ecNumber evidence="8">6.3.5.5</ecNumber>
    </recommendedName>
    <alternativeName>
        <fullName evidence="8">Carbamoyl phosphate synthetase glutamine chain</fullName>
    </alternativeName>
</protein>
<dbReference type="SUPFAM" id="SSF52021">
    <property type="entry name" value="Carbamoyl phosphate synthetase, small subunit N-terminal domain"/>
    <property type="match status" value="1"/>
</dbReference>
<dbReference type="SMART" id="SM01097">
    <property type="entry name" value="CPSase_sm_chain"/>
    <property type="match status" value="1"/>
</dbReference>
<dbReference type="SUPFAM" id="SSF52317">
    <property type="entry name" value="Class I glutamine amidotransferase-like"/>
    <property type="match status" value="1"/>
</dbReference>
<evidence type="ECO:0000256" key="3">
    <source>
        <dbReference type="ARBA" id="ARBA00022598"/>
    </source>
</evidence>
<feature type="binding site" evidence="8">
    <location>
        <position position="59"/>
    </location>
    <ligand>
        <name>L-glutamine</name>
        <dbReference type="ChEBI" id="CHEBI:58359"/>
    </ligand>
</feature>
<dbReference type="Gene3D" id="3.40.50.880">
    <property type="match status" value="1"/>
</dbReference>
<dbReference type="InterPro" id="IPR002474">
    <property type="entry name" value="CarbamoylP_synth_ssu_N"/>
</dbReference>
<keyword evidence="11" id="KW-1185">Reference proteome</keyword>
<dbReference type="CDD" id="cd01744">
    <property type="entry name" value="GATase1_CPSase"/>
    <property type="match status" value="1"/>
</dbReference>
<accession>A0ABV5JTP5</accession>
<evidence type="ECO:0000313" key="10">
    <source>
        <dbReference type="EMBL" id="MFB9261102.1"/>
    </source>
</evidence>
<keyword evidence="8" id="KW-0055">Arginine biosynthesis</keyword>
<dbReference type="PANTHER" id="PTHR43418:SF7">
    <property type="entry name" value="CARBAMOYL-PHOSPHATE SYNTHASE SMALL CHAIN"/>
    <property type="match status" value="1"/>
</dbReference>
<dbReference type="InterPro" id="IPR029062">
    <property type="entry name" value="Class_I_gatase-like"/>
</dbReference>
<dbReference type="Proteomes" id="UP001589700">
    <property type="component" value="Unassembled WGS sequence"/>
</dbReference>
<keyword evidence="6 8" id="KW-0315">Glutamine amidotransferase</keyword>
<dbReference type="InterPro" id="IPR006274">
    <property type="entry name" value="CarbamoylP_synth_ssu"/>
</dbReference>
<evidence type="ECO:0000256" key="2">
    <source>
        <dbReference type="ARBA" id="ARBA00007800"/>
    </source>
</evidence>
<dbReference type="InterPro" id="IPR050472">
    <property type="entry name" value="Anth_synth/Amidotransfase"/>
</dbReference>
<keyword evidence="8" id="KW-0028">Amino-acid biosynthesis</keyword>
<sequence>MTSQNFTPTTSGRREPAALVLEDGRVHRGTAFGARGTTLGEAVFTTAMSGYQETMTDPSYCRQIVVTTAPQIGNTGWNDEDGESLLDGEDRGGRIWVAGLAVRDLSRRASNFRAQRTLEDEMIAQGTIGIADIDTRAVVRHVRDHGAMKAGIFSGDDLVDDESMIETVRSQEPMAGASLSDEVTTDKAYIVEPPEGETRYSVAALDLGIKSNTPRMLAERGVRVHVIPASSTLSDVLDLDVDGVFLSNGPGDPATADAAVHLTKEVLGQGIPFFGICFGNQILGRALGLETYKMRFGHRGTNIPVIEKATGNVAITSQNHGFALRAPETETWDTPWGTATVTHLCANDGTVEGVALTDGTAFSVQYHPEAAAGPRDAANLFDRFVDLLGSADAGSADTRKGAL</sequence>
<feature type="binding site" evidence="8">
    <location>
        <position position="281"/>
    </location>
    <ligand>
        <name>L-glutamine</name>
        <dbReference type="ChEBI" id="CHEBI:58359"/>
    </ligand>
</feature>
<reference evidence="10 11" key="1">
    <citation type="submission" date="2024-09" db="EMBL/GenBank/DDBJ databases">
        <authorList>
            <person name="Sun Q."/>
            <person name="Mori K."/>
        </authorList>
    </citation>
    <scope>NUCLEOTIDE SEQUENCE [LARGE SCALE GENOMIC DNA]</scope>
    <source>
        <strain evidence="10 11">CCM 7659</strain>
    </source>
</reference>
<gene>
    <name evidence="8 10" type="primary">carA</name>
    <name evidence="10" type="ORF">ACFFVD_15000</name>
</gene>
<comment type="catalytic activity">
    <reaction evidence="8">
        <text>L-glutamine + H2O = L-glutamate + NH4(+)</text>
        <dbReference type="Rhea" id="RHEA:15889"/>
        <dbReference type="ChEBI" id="CHEBI:15377"/>
        <dbReference type="ChEBI" id="CHEBI:28938"/>
        <dbReference type="ChEBI" id="CHEBI:29985"/>
        <dbReference type="ChEBI" id="CHEBI:58359"/>
    </reaction>
</comment>
<feature type="binding site" evidence="8">
    <location>
        <position position="278"/>
    </location>
    <ligand>
        <name>L-glutamine</name>
        <dbReference type="ChEBI" id="CHEBI:58359"/>
    </ligand>
</feature>
<evidence type="ECO:0000313" key="11">
    <source>
        <dbReference type="Proteomes" id="UP001589700"/>
    </source>
</evidence>